<dbReference type="InterPro" id="IPR019887">
    <property type="entry name" value="Tscrpt_reg_AsnC/Lrp_C"/>
</dbReference>
<name>A0A0B5FAV8_9BURK</name>
<dbReference type="PROSITE" id="PS00519">
    <property type="entry name" value="HTH_ASNC_1"/>
    <property type="match status" value="1"/>
</dbReference>
<dbReference type="GO" id="GO:0005829">
    <property type="term" value="C:cytosol"/>
    <property type="evidence" value="ECO:0007669"/>
    <property type="project" value="TreeGrafter"/>
</dbReference>
<keyword evidence="7" id="KW-1185">Reference proteome</keyword>
<feature type="domain" description="HTH asnC-type" evidence="4">
    <location>
        <begin position="3"/>
        <end position="64"/>
    </location>
</feature>
<dbReference type="Proteomes" id="UP000364291">
    <property type="component" value="Unassembled WGS sequence"/>
</dbReference>
<dbReference type="STRING" id="93218.XM39_01615"/>
<keyword evidence="1" id="KW-0805">Transcription regulation</keyword>
<dbReference type="InterPro" id="IPR000485">
    <property type="entry name" value="AsnC-type_HTH_dom"/>
</dbReference>
<dbReference type="PANTHER" id="PTHR30154:SF46">
    <property type="entry name" value="TRANSCRIPTIONAL REGULATORY PROTEIN"/>
    <property type="match status" value="1"/>
</dbReference>
<dbReference type="InterPro" id="IPR019885">
    <property type="entry name" value="Tscrpt_reg_HTH_AsnC-type_CS"/>
</dbReference>
<dbReference type="GO" id="GO:0043200">
    <property type="term" value="P:response to amino acid"/>
    <property type="evidence" value="ECO:0007669"/>
    <property type="project" value="TreeGrafter"/>
</dbReference>
<dbReference type="PRINTS" id="PR00033">
    <property type="entry name" value="HTHASNC"/>
</dbReference>
<dbReference type="Gene3D" id="3.30.70.920">
    <property type="match status" value="1"/>
</dbReference>
<dbReference type="GO" id="GO:0043565">
    <property type="term" value="F:sequence-specific DNA binding"/>
    <property type="evidence" value="ECO:0007669"/>
    <property type="project" value="InterPro"/>
</dbReference>
<dbReference type="InterPro" id="IPR019888">
    <property type="entry name" value="Tscrpt_reg_AsnC-like"/>
</dbReference>
<dbReference type="KEGG" id="papi:SG18_01615"/>
<dbReference type="SMART" id="SM00344">
    <property type="entry name" value="HTH_ASNC"/>
    <property type="match status" value="1"/>
</dbReference>
<dbReference type="EMBL" id="CABPSX010000005">
    <property type="protein sequence ID" value="VVG71800.1"/>
    <property type="molecule type" value="Genomic_DNA"/>
</dbReference>
<organism evidence="6 8">
    <name type="scientific">Pandoraea apista</name>
    <dbReference type="NCBI Taxonomy" id="93218"/>
    <lineage>
        <taxon>Bacteria</taxon>
        <taxon>Pseudomonadati</taxon>
        <taxon>Pseudomonadota</taxon>
        <taxon>Betaproteobacteria</taxon>
        <taxon>Burkholderiales</taxon>
        <taxon>Burkholderiaceae</taxon>
        <taxon>Pandoraea</taxon>
    </lineage>
</organism>
<dbReference type="CDD" id="cd00090">
    <property type="entry name" value="HTH_ARSR"/>
    <property type="match status" value="1"/>
</dbReference>
<evidence type="ECO:0000313" key="8">
    <source>
        <dbReference type="Proteomes" id="UP000364291"/>
    </source>
</evidence>
<evidence type="ECO:0000313" key="5">
    <source>
        <dbReference type="EMBL" id="RSK78703.1"/>
    </source>
</evidence>
<dbReference type="AlphaFoldDB" id="A0A0B5FAV8"/>
<dbReference type="Gene3D" id="1.10.10.10">
    <property type="entry name" value="Winged helix-like DNA-binding domain superfamily/Winged helix DNA-binding domain"/>
    <property type="match status" value="1"/>
</dbReference>
<evidence type="ECO:0000259" key="4">
    <source>
        <dbReference type="PROSITE" id="PS50956"/>
    </source>
</evidence>
<dbReference type="InterPro" id="IPR011991">
    <property type="entry name" value="ArsR-like_HTH"/>
</dbReference>
<dbReference type="Pfam" id="PF01037">
    <property type="entry name" value="AsnC_trans_reg"/>
    <property type="match status" value="1"/>
</dbReference>
<keyword evidence="3" id="KW-0804">Transcription</keyword>
<dbReference type="InterPro" id="IPR036388">
    <property type="entry name" value="WH-like_DNA-bd_sf"/>
</dbReference>
<evidence type="ECO:0000256" key="3">
    <source>
        <dbReference type="ARBA" id="ARBA00023163"/>
    </source>
</evidence>
<reference evidence="5 7" key="1">
    <citation type="submission" date="2018-12" db="EMBL/GenBank/DDBJ databases">
        <title>Whole genome sequence of a Pandoraea apista isolate from a patient with cystic fibrosis.</title>
        <authorList>
            <person name="Kenna D.T."/>
            <person name="Turton J.F."/>
        </authorList>
    </citation>
    <scope>NUCLEOTIDE SEQUENCE [LARGE SCALE GENOMIC DNA]</scope>
    <source>
        <strain evidence="5 7">Pa13324</strain>
    </source>
</reference>
<evidence type="ECO:0000313" key="7">
    <source>
        <dbReference type="Proteomes" id="UP000270216"/>
    </source>
</evidence>
<dbReference type="Proteomes" id="UP000270216">
    <property type="component" value="Unassembled WGS sequence"/>
</dbReference>
<dbReference type="RefSeq" id="WP_039372583.1">
    <property type="nucleotide sequence ID" value="NZ_CABPSX010000005.1"/>
</dbReference>
<dbReference type="GeneID" id="47013676"/>
<dbReference type="InterPro" id="IPR036390">
    <property type="entry name" value="WH_DNA-bd_sf"/>
</dbReference>
<dbReference type="PANTHER" id="PTHR30154">
    <property type="entry name" value="LEUCINE-RESPONSIVE REGULATORY PROTEIN"/>
    <property type="match status" value="1"/>
</dbReference>
<gene>
    <name evidence="5" type="ORF">EJE83_16510</name>
    <name evidence="6" type="ORF">PAP18089_02788</name>
</gene>
<reference evidence="6 8" key="2">
    <citation type="submission" date="2019-08" db="EMBL/GenBank/DDBJ databases">
        <authorList>
            <person name="Peeters C."/>
        </authorList>
    </citation>
    <scope>NUCLEOTIDE SEQUENCE [LARGE SCALE GENOMIC DNA]</scope>
    <source>
        <strain evidence="6 8">LMG 18089</strain>
    </source>
</reference>
<evidence type="ECO:0000313" key="6">
    <source>
        <dbReference type="EMBL" id="VVG71800.1"/>
    </source>
</evidence>
<sequence length="157" mass="17758">MNLDLADLRILRHLELNGRISNQELADAVGLSPSACLRRVKLLEDRGVISGYRCIVDAQHIGLEFEALVQITLRPDVDQWHEKFLACVQNWPEVVTARIVTGSANYILTVRARNLAHYSDFIVNELYRAPAVMSIQSNIVLKTIKHTQSLVDLVKQK</sequence>
<protein>
    <submittedName>
        <fullName evidence="5 6">AsnC family transcriptional regulator</fullName>
    </submittedName>
</protein>
<dbReference type="Pfam" id="PF13412">
    <property type="entry name" value="HTH_24"/>
    <property type="match status" value="1"/>
</dbReference>
<keyword evidence="2" id="KW-0238">DNA-binding</keyword>
<dbReference type="InterPro" id="IPR011008">
    <property type="entry name" value="Dimeric_a/b-barrel"/>
</dbReference>
<dbReference type="OrthoDB" id="8526125at2"/>
<evidence type="ECO:0000256" key="2">
    <source>
        <dbReference type="ARBA" id="ARBA00023125"/>
    </source>
</evidence>
<dbReference type="SUPFAM" id="SSF54909">
    <property type="entry name" value="Dimeric alpha+beta barrel"/>
    <property type="match status" value="1"/>
</dbReference>
<dbReference type="EMBL" id="RWHX01000031">
    <property type="protein sequence ID" value="RSK78703.1"/>
    <property type="molecule type" value="Genomic_DNA"/>
</dbReference>
<evidence type="ECO:0000256" key="1">
    <source>
        <dbReference type="ARBA" id="ARBA00023015"/>
    </source>
</evidence>
<dbReference type="PROSITE" id="PS50956">
    <property type="entry name" value="HTH_ASNC_2"/>
    <property type="match status" value="1"/>
</dbReference>
<dbReference type="SUPFAM" id="SSF46785">
    <property type="entry name" value="Winged helix' DNA-binding domain"/>
    <property type="match status" value="1"/>
</dbReference>
<dbReference type="GO" id="GO:0006355">
    <property type="term" value="P:regulation of DNA-templated transcription"/>
    <property type="evidence" value="ECO:0007669"/>
    <property type="project" value="UniProtKB-ARBA"/>
</dbReference>
<accession>A0A0B5FAV8</accession>
<proteinExistence type="predicted"/>